<evidence type="ECO:0000313" key="2">
    <source>
        <dbReference type="EMBL" id="CAA9273590.1"/>
    </source>
</evidence>
<feature type="non-terminal residue" evidence="2">
    <location>
        <position position="1"/>
    </location>
</feature>
<sequence>DHRRSRHVDRSERGGGARRRGRGATGPSDPGPAGHPRRTGGRAGAARGGSLAGMVADRPSGHRTGRGPRADAVGPGGRGRGHPLRGGGRGSAARRHPRRAQDGARPGDRRGGRERTGAWASRPRGDERSAPRERTVDAV</sequence>
<dbReference type="EMBL" id="CADCTN010000230">
    <property type="protein sequence ID" value="CAA9273590.1"/>
    <property type="molecule type" value="Genomic_DNA"/>
</dbReference>
<evidence type="ECO:0000256" key="1">
    <source>
        <dbReference type="SAM" id="MobiDB-lite"/>
    </source>
</evidence>
<dbReference type="AlphaFoldDB" id="A0A6J4JD89"/>
<feature type="compositionally biased region" description="Gly residues" evidence="1">
    <location>
        <begin position="74"/>
        <end position="90"/>
    </location>
</feature>
<feature type="compositionally biased region" description="Gly residues" evidence="1">
    <location>
        <begin position="41"/>
        <end position="51"/>
    </location>
</feature>
<feature type="compositionally biased region" description="Basic and acidic residues" evidence="1">
    <location>
        <begin position="123"/>
        <end position="139"/>
    </location>
</feature>
<feature type="region of interest" description="Disordered" evidence="1">
    <location>
        <begin position="1"/>
        <end position="139"/>
    </location>
</feature>
<feature type="compositionally biased region" description="Basic and acidic residues" evidence="1">
    <location>
        <begin position="99"/>
        <end position="116"/>
    </location>
</feature>
<reference evidence="2" key="1">
    <citation type="submission" date="2020-02" db="EMBL/GenBank/DDBJ databases">
        <authorList>
            <person name="Meier V. D."/>
        </authorList>
    </citation>
    <scope>NUCLEOTIDE SEQUENCE</scope>
    <source>
        <strain evidence="2">AVDCRST_MAG52</strain>
    </source>
</reference>
<protein>
    <submittedName>
        <fullName evidence="2">Uncharacterized protein</fullName>
    </submittedName>
</protein>
<organism evidence="2">
    <name type="scientific">uncultured Blastococcus sp</name>
    <dbReference type="NCBI Taxonomy" id="217144"/>
    <lineage>
        <taxon>Bacteria</taxon>
        <taxon>Bacillati</taxon>
        <taxon>Actinomycetota</taxon>
        <taxon>Actinomycetes</taxon>
        <taxon>Geodermatophilales</taxon>
        <taxon>Geodermatophilaceae</taxon>
        <taxon>Blastococcus</taxon>
        <taxon>environmental samples</taxon>
    </lineage>
</organism>
<proteinExistence type="predicted"/>
<accession>A0A6J4JD89</accession>
<feature type="non-terminal residue" evidence="2">
    <location>
        <position position="139"/>
    </location>
</feature>
<name>A0A6J4JD89_9ACTN</name>
<gene>
    <name evidence="2" type="ORF">AVDCRST_MAG52-3646</name>
</gene>